<dbReference type="AlphaFoldDB" id="A0A5B0PJM6"/>
<proteinExistence type="predicted"/>
<sequence>MNKELCSNARANLIHERCDDHRSLGAATQQTFDPAEFKAQIGNHYNKPLRSV</sequence>
<name>A0A5B0PJM6_PUCGR</name>
<organism evidence="1 2">
    <name type="scientific">Puccinia graminis f. sp. tritici</name>
    <dbReference type="NCBI Taxonomy" id="56615"/>
    <lineage>
        <taxon>Eukaryota</taxon>
        <taxon>Fungi</taxon>
        <taxon>Dikarya</taxon>
        <taxon>Basidiomycota</taxon>
        <taxon>Pucciniomycotina</taxon>
        <taxon>Pucciniomycetes</taxon>
        <taxon>Pucciniales</taxon>
        <taxon>Pucciniaceae</taxon>
        <taxon>Puccinia</taxon>
    </lineage>
</organism>
<keyword evidence="2" id="KW-1185">Reference proteome</keyword>
<comment type="caution">
    <text evidence="1">The sequence shown here is derived from an EMBL/GenBank/DDBJ whole genome shotgun (WGS) entry which is preliminary data.</text>
</comment>
<evidence type="ECO:0000313" key="1">
    <source>
        <dbReference type="EMBL" id="KAA1101381.1"/>
    </source>
</evidence>
<protein>
    <submittedName>
        <fullName evidence="1">Uncharacterized protein</fullName>
    </submittedName>
</protein>
<reference evidence="1 2" key="1">
    <citation type="submission" date="2019-05" db="EMBL/GenBank/DDBJ databases">
        <title>Emergence of the Ug99 lineage of the wheat stem rust pathogen through somatic hybridization.</title>
        <authorList>
            <person name="Li F."/>
            <person name="Upadhyaya N.M."/>
            <person name="Sperschneider J."/>
            <person name="Matny O."/>
            <person name="Nguyen-Phuc H."/>
            <person name="Mago R."/>
            <person name="Raley C."/>
            <person name="Miller M.E."/>
            <person name="Silverstein K.A.T."/>
            <person name="Henningsen E."/>
            <person name="Hirsch C.D."/>
            <person name="Visser B."/>
            <person name="Pretorius Z.A."/>
            <person name="Steffenson B.J."/>
            <person name="Schwessinger B."/>
            <person name="Dodds P.N."/>
            <person name="Figueroa M."/>
        </authorList>
    </citation>
    <scope>NUCLEOTIDE SEQUENCE [LARGE SCALE GENOMIC DNA]</scope>
    <source>
        <strain evidence="1">21-0</strain>
    </source>
</reference>
<evidence type="ECO:0000313" key="2">
    <source>
        <dbReference type="Proteomes" id="UP000324748"/>
    </source>
</evidence>
<accession>A0A5B0PJM6</accession>
<dbReference type="EMBL" id="VSWC01000053">
    <property type="protein sequence ID" value="KAA1101381.1"/>
    <property type="molecule type" value="Genomic_DNA"/>
</dbReference>
<dbReference type="Proteomes" id="UP000324748">
    <property type="component" value="Unassembled WGS sequence"/>
</dbReference>
<gene>
    <name evidence="1" type="ORF">PGT21_018182</name>
</gene>